<evidence type="ECO:0000313" key="2">
    <source>
        <dbReference type="EMBL" id="GAH05554.1"/>
    </source>
</evidence>
<protein>
    <submittedName>
        <fullName evidence="2">Uncharacterized protein</fullName>
    </submittedName>
</protein>
<proteinExistence type="predicted"/>
<feature type="transmembrane region" description="Helical" evidence="1">
    <location>
        <begin position="61"/>
        <end position="84"/>
    </location>
</feature>
<feature type="transmembrane region" description="Helical" evidence="1">
    <location>
        <begin position="12"/>
        <end position="35"/>
    </location>
</feature>
<dbReference type="EMBL" id="BART01037077">
    <property type="protein sequence ID" value="GAH05554.1"/>
    <property type="molecule type" value="Genomic_DNA"/>
</dbReference>
<reference evidence="2" key="1">
    <citation type="journal article" date="2014" name="Front. Microbiol.">
        <title>High frequency of phylogenetically diverse reductive dehalogenase-homologous genes in deep subseafloor sedimentary metagenomes.</title>
        <authorList>
            <person name="Kawai M."/>
            <person name="Futagami T."/>
            <person name="Toyoda A."/>
            <person name="Takaki Y."/>
            <person name="Nishi S."/>
            <person name="Hori S."/>
            <person name="Arai W."/>
            <person name="Tsubouchi T."/>
            <person name="Morono Y."/>
            <person name="Uchiyama I."/>
            <person name="Ito T."/>
            <person name="Fujiyama A."/>
            <person name="Inagaki F."/>
            <person name="Takami H."/>
        </authorList>
    </citation>
    <scope>NUCLEOTIDE SEQUENCE</scope>
    <source>
        <strain evidence="2">Expedition CK06-06</strain>
    </source>
</reference>
<evidence type="ECO:0000256" key="1">
    <source>
        <dbReference type="SAM" id="Phobius"/>
    </source>
</evidence>
<comment type="caution">
    <text evidence="2">The sequence shown here is derived from an EMBL/GenBank/DDBJ whole genome shotgun (WGS) entry which is preliminary data.</text>
</comment>
<organism evidence="2">
    <name type="scientific">marine sediment metagenome</name>
    <dbReference type="NCBI Taxonomy" id="412755"/>
    <lineage>
        <taxon>unclassified sequences</taxon>
        <taxon>metagenomes</taxon>
        <taxon>ecological metagenomes</taxon>
    </lineage>
</organism>
<name>X1DKM7_9ZZZZ</name>
<keyword evidence="1" id="KW-0472">Membrane</keyword>
<gene>
    <name evidence="2" type="ORF">S01H4_62218</name>
</gene>
<accession>X1DKM7</accession>
<sequence length="88" mass="9539">MRSLRDNLHGVVDLSVVLMIGVAFVALMVVSYIIFKLKDQLAATGDAERTIDNITKGFDDAIALILVAITIFILAIAISALLILRGRQ</sequence>
<dbReference type="AlphaFoldDB" id="X1DKM7"/>
<keyword evidence="1" id="KW-0812">Transmembrane</keyword>
<keyword evidence="1" id="KW-1133">Transmembrane helix</keyword>